<evidence type="ECO:0000256" key="3">
    <source>
        <dbReference type="ARBA" id="ARBA00004496"/>
    </source>
</evidence>
<dbReference type="PROSITE" id="PS50920">
    <property type="entry name" value="SOLCAR"/>
    <property type="match status" value="3"/>
</dbReference>
<evidence type="ECO:0000256" key="2">
    <source>
        <dbReference type="ARBA" id="ARBA00004225"/>
    </source>
</evidence>
<dbReference type="Gene3D" id="1.25.40.180">
    <property type="match status" value="1"/>
</dbReference>
<keyword evidence="13 23" id="KW-0472">Membrane</keyword>
<name>A0A091DJV2_FUKDA</name>
<dbReference type="InterPro" id="IPR002067">
    <property type="entry name" value="MCP"/>
</dbReference>
<comment type="function">
    <text evidence="15">Mitochondrial transporter mediating uptake of thiamine diphosphate into mitochondria. It is not clear if the antiporter activity is affected by the membrane potential or by the proton electrochemical gradient.</text>
</comment>
<dbReference type="SUPFAM" id="SSF48371">
    <property type="entry name" value="ARM repeat"/>
    <property type="match status" value="1"/>
</dbReference>
<evidence type="ECO:0000256" key="5">
    <source>
        <dbReference type="ARBA" id="ARBA00022448"/>
    </source>
</evidence>
<dbReference type="InterPro" id="IPR018108">
    <property type="entry name" value="MCP_transmembrane"/>
</dbReference>
<dbReference type="GO" id="GO:0005829">
    <property type="term" value="C:cytosol"/>
    <property type="evidence" value="ECO:0007669"/>
    <property type="project" value="TreeGrafter"/>
</dbReference>
<keyword evidence="12" id="KW-0496">Mitochondrion</keyword>
<dbReference type="GO" id="GO:0090422">
    <property type="term" value="F:thiamine pyrophosphate transmembrane transporter activity"/>
    <property type="evidence" value="ECO:0007669"/>
    <property type="project" value="UniProtKB-ARBA"/>
</dbReference>
<feature type="domain" description="MIF4G" evidence="25">
    <location>
        <begin position="292"/>
        <end position="498"/>
    </location>
</feature>
<evidence type="ECO:0000256" key="4">
    <source>
        <dbReference type="ARBA" id="ARBA00006375"/>
    </source>
</evidence>
<evidence type="ECO:0000256" key="7">
    <source>
        <dbReference type="ARBA" id="ARBA00022490"/>
    </source>
</evidence>
<feature type="repeat" description="Solcar" evidence="23">
    <location>
        <begin position="116"/>
        <end position="202"/>
    </location>
</feature>
<dbReference type="GO" id="GO:0062073">
    <property type="term" value="C:histone mRNA stem-loop binding complex"/>
    <property type="evidence" value="ECO:0007669"/>
    <property type="project" value="UniProtKB-ARBA"/>
</dbReference>
<evidence type="ECO:0000256" key="14">
    <source>
        <dbReference type="ARBA" id="ARBA00023242"/>
    </source>
</evidence>
<comment type="function">
    <text evidence="16">Functions in replication-dependent translation of histone mRNAs which differ from other eukaryotic mRNAs in that they do not end with a poly-A tail but a stem-loop. May participate in circularizing those mRNAs specifically enhancing their translation.</text>
</comment>
<dbReference type="GO" id="GO:0003723">
    <property type="term" value="F:RNA binding"/>
    <property type="evidence" value="ECO:0007669"/>
    <property type="project" value="InterPro"/>
</dbReference>
<dbReference type="GO" id="GO:0042723">
    <property type="term" value="P:thiamine-containing compound metabolic process"/>
    <property type="evidence" value="ECO:0007669"/>
    <property type="project" value="UniProtKB-ARBA"/>
</dbReference>
<evidence type="ECO:0000256" key="9">
    <source>
        <dbReference type="ARBA" id="ARBA00022737"/>
    </source>
</evidence>
<evidence type="ECO:0000256" key="19">
    <source>
        <dbReference type="ARBA" id="ARBA00041879"/>
    </source>
</evidence>
<comment type="similarity">
    <text evidence="4 24">Belongs to the mitochondrial carrier (TC 2.A.29) family.</text>
</comment>
<evidence type="ECO:0000259" key="25">
    <source>
        <dbReference type="SMART" id="SM00543"/>
    </source>
</evidence>
<dbReference type="InterPro" id="IPR023395">
    <property type="entry name" value="MCP_dom_sf"/>
</dbReference>
<evidence type="ECO:0000256" key="22">
    <source>
        <dbReference type="ARBA" id="ARBA00072926"/>
    </source>
</evidence>
<dbReference type="Pfam" id="PF00153">
    <property type="entry name" value="Mito_carr"/>
    <property type="match status" value="3"/>
</dbReference>
<evidence type="ECO:0000256" key="21">
    <source>
        <dbReference type="ARBA" id="ARBA00064161"/>
    </source>
</evidence>
<dbReference type="AlphaFoldDB" id="A0A091DJV2"/>
<keyword evidence="9" id="KW-0677">Repeat</keyword>
<keyword evidence="5 24" id="KW-0813">Transport</keyword>
<evidence type="ECO:0000256" key="15">
    <source>
        <dbReference type="ARBA" id="ARBA00037549"/>
    </source>
</evidence>
<dbReference type="SUPFAM" id="SSF103506">
    <property type="entry name" value="Mitochondrial carrier"/>
    <property type="match status" value="1"/>
</dbReference>
<reference evidence="26 27" key="1">
    <citation type="submission" date="2013-11" db="EMBL/GenBank/DDBJ databases">
        <title>The Damaraland mole rat (Fukomys damarensis) genome and evolution of African mole rats.</title>
        <authorList>
            <person name="Gladyshev V.N."/>
            <person name="Fang X."/>
        </authorList>
    </citation>
    <scope>NUCLEOTIDE SEQUENCE [LARGE SCALE GENOMIC DNA]</scope>
    <source>
        <tissue evidence="26">Liver</tissue>
    </source>
</reference>
<evidence type="ECO:0000256" key="12">
    <source>
        <dbReference type="ARBA" id="ARBA00023128"/>
    </source>
</evidence>
<evidence type="ECO:0000313" key="26">
    <source>
        <dbReference type="EMBL" id="KFO30555.1"/>
    </source>
</evidence>
<evidence type="ECO:0000256" key="8">
    <source>
        <dbReference type="ARBA" id="ARBA00022692"/>
    </source>
</evidence>
<dbReference type="GO" id="GO:0042802">
    <property type="term" value="F:identical protein binding"/>
    <property type="evidence" value="ECO:0007669"/>
    <property type="project" value="UniProtKB-ARBA"/>
</dbReference>
<evidence type="ECO:0000256" key="16">
    <source>
        <dbReference type="ARBA" id="ARBA00037643"/>
    </source>
</evidence>
<dbReference type="Pfam" id="PF02854">
    <property type="entry name" value="MIF4G"/>
    <property type="match status" value="1"/>
</dbReference>
<comment type="similarity">
    <text evidence="17">Belongs to the MIF4GD family.</text>
</comment>
<evidence type="ECO:0000256" key="20">
    <source>
        <dbReference type="ARBA" id="ARBA00050799"/>
    </source>
</evidence>
<evidence type="ECO:0000313" key="27">
    <source>
        <dbReference type="Proteomes" id="UP000028990"/>
    </source>
</evidence>
<comment type="subcellular location">
    <subcellularLocation>
        <location evidence="3">Cytoplasm</location>
    </subcellularLocation>
    <subcellularLocation>
        <location evidence="2">Mitochondrion membrane</location>
        <topology evidence="2">Multi-pass membrane protein</topology>
    </subcellularLocation>
    <subcellularLocation>
        <location evidence="1">Nucleus</location>
    </subcellularLocation>
</comment>
<dbReference type="FunFam" id="1.25.40.180:FF:000025">
    <property type="entry name" value="MIF4G domain containing a"/>
    <property type="match status" value="1"/>
</dbReference>
<sequence length="515" mass="57781">MVGYDPKADDRNNSKFEVAVAGSVSGLVTRVLISPLDVIKIRFQLQIERLSHSDPKAKYHGILQASRQIFREEGPTAFWKGHIPAQLLSVGYGAVQFLSFQLLTELVHRANVYDTHEFSAHFVCGGLAACAATLTVHPVDVLRTRFAAQGEPRVYKTLQDAVVTMYRTEGPLVFYKGLAPTLIAIFPYAGLQFSCYKSLKHAYDWAIPADGKQTENLKNLLCGSGAGIISKTLTYPLDLFKKRLQVGGFEDARAAFGQVRSYGGLLDCIKQVLQEEGAVINPSREKSCWGWVVMGEAGREEYKIQSFDAETQQLLKTALKDPGAVDLEKVANVIVDHSLQDRVFSKEAGRMCYAIIQAESKQAGPSVFRRGLLNRLQHEYQTREQLRAHSMQGWVCFVTFICNIFDYLRVNNMPMLALVNPVYDCLFRLAQPDSLHEEEEVDCLVLQLHRVGEQLEKMNGQRMDELFVLIRDGFLLPTGLSSLAQLLLLEIIEFRAAGWKTTPAAHKYYYSEVSD</sequence>
<proteinExistence type="inferred from homology"/>
<dbReference type="STRING" id="885580.ENSFDAP00000010819"/>
<dbReference type="GO" id="GO:0015297">
    <property type="term" value="F:antiporter activity"/>
    <property type="evidence" value="ECO:0007669"/>
    <property type="project" value="UniProtKB-KW"/>
</dbReference>
<evidence type="ECO:0000256" key="17">
    <source>
        <dbReference type="ARBA" id="ARBA00038204"/>
    </source>
</evidence>
<dbReference type="eggNOG" id="KOG0752">
    <property type="taxonomic scope" value="Eukaryota"/>
</dbReference>
<evidence type="ECO:0000256" key="13">
    <source>
        <dbReference type="ARBA" id="ARBA00023136"/>
    </source>
</evidence>
<dbReference type="InterPro" id="IPR016024">
    <property type="entry name" value="ARM-type_fold"/>
</dbReference>
<evidence type="ECO:0000256" key="6">
    <source>
        <dbReference type="ARBA" id="ARBA00022449"/>
    </source>
</evidence>
<dbReference type="GO" id="GO:0006446">
    <property type="term" value="P:regulation of translational initiation"/>
    <property type="evidence" value="ECO:0007669"/>
    <property type="project" value="TreeGrafter"/>
</dbReference>
<accession>A0A091DJV2</accession>
<gene>
    <name evidence="26" type="ORF">H920_08075</name>
</gene>
<protein>
    <recommendedName>
        <fullName evidence="22 25">MIF4G domain-containing protein</fullName>
    </recommendedName>
    <alternativeName>
        <fullName evidence="18">Mitochondrial thiamine pyrophosphate carrier</fullName>
    </alternativeName>
    <alternativeName>
        <fullName evidence="19">Solute carrier family 25 member 19</fullName>
    </alternativeName>
</protein>
<keyword evidence="27" id="KW-1185">Reference proteome</keyword>
<dbReference type="GO" id="GO:0005634">
    <property type="term" value="C:nucleus"/>
    <property type="evidence" value="ECO:0007669"/>
    <property type="project" value="UniProtKB-SubCell"/>
</dbReference>
<keyword evidence="10" id="KW-0810">Translation regulation</keyword>
<feature type="repeat" description="Solcar" evidence="23">
    <location>
        <begin position="214"/>
        <end position="309"/>
    </location>
</feature>
<evidence type="ECO:0000256" key="1">
    <source>
        <dbReference type="ARBA" id="ARBA00004123"/>
    </source>
</evidence>
<organism evidence="26 27">
    <name type="scientific">Fukomys damarensis</name>
    <name type="common">Damaraland mole rat</name>
    <name type="synonym">Cryptomys damarensis</name>
    <dbReference type="NCBI Taxonomy" id="885580"/>
    <lineage>
        <taxon>Eukaryota</taxon>
        <taxon>Metazoa</taxon>
        <taxon>Chordata</taxon>
        <taxon>Craniata</taxon>
        <taxon>Vertebrata</taxon>
        <taxon>Euteleostomi</taxon>
        <taxon>Mammalia</taxon>
        <taxon>Eutheria</taxon>
        <taxon>Euarchontoglires</taxon>
        <taxon>Glires</taxon>
        <taxon>Rodentia</taxon>
        <taxon>Hystricomorpha</taxon>
        <taxon>Bathyergidae</taxon>
        <taxon>Fukomys</taxon>
    </lineage>
</organism>
<dbReference type="Gene3D" id="1.50.40.10">
    <property type="entry name" value="Mitochondrial carrier domain"/>
    <property type="match status" value="1"/>
</dbReference>
<evidence type="ECO:0000256" key="11">
    <source>
        <dbReference type="ARBA" id="ARBA00022989"/>
    </source>
</evidence>
<feature type="repeat" description="Solcar" evidence="23">
    <location>
        <begin position="13"/>
        <end position="106"/>
    </location>
</feature>
<evidence type="ECO:0000256" key="24">
    <source>
        <dbReference type="RuleBase" id="RU000488"/>
    </source>
</evidence>
<dbReference type="Proteomes" id="UP000028990">
    <property type="component" value="Unassembled WGS sequence"/>
</dbReference>
<dbReference type="SMART" id="SM00543">
    <property type="entry name" value="MIF4G"/>
    <property type="match status" value="1"/>
</dbReference>
<dbReference type="PANTHER" id="PTHR23254">
    <property type="entry name" value="EIF4G DOMAIN PROTEIN"/>
    <property type="match status" value="1"/>
</dbReference>
<evidence type="ECO:0000256" key="10">
    <source>
        <dbReference type="ARBA" id="ARBA00022845"/>
    </source>
</evidence>
<evidence type="ECO:0000256" key="18">
    <source>
        <dbReference type="ARBA" id="ARBA00040836"/>
    </source>
</evidence>
<dbReference type="PANTHER" id="PTHR23254:SF17">
    <property type="entry name" value="MIF4G DOMAIN-CONTAINING PROTEIN"/>
    <property type="match status" value="1"/>
</dbReference>
<keyword evidence="14" id="KW-0539">Nucleus</keyword>
<comment type="catalytic activity">
    <reaction evidence="20">
        <text>thiamine phosphate(out) + thiamine diphosphate(in) = thiamine phosphate(in) + thiamine diphosphate(out)</text>
        <dbReference type="Rhea" id="RHEA:73383"/>
        <dbReference type="ChEBI" id="CHEBI:37575"/>
        <dbReference type="ChEBI" id="CHEBI:58937"/>
    </reaction>
</comment>
<dbReference type="PRINTS" id="PR00926">
    <property type="entry name" value="MITOCARRIER"/>
</dbReference>
<keyword evidence="11" id="KW-1133">Transmembrane helix</keyword>
<dbReference type="GO" id="GO:0008494">
    <property type="term" value="F:translation activator activity"/>
    <property type="evidence" value="ECO:0007669"/>
    <property type="project" value="TreeGrafter"/>
</dbReference>
<dbReference type="FunFam" id="1.50.40.10:FF:000011">
    <property type="entry name" value="Mitochondrial thiamine pyrophosphate carrier 1"/>
    <property type="match status" value="1"/>
</dbReference>
<dbReference type="EMBL" id="KN122402">
    <property type="protein sequence ID" value="KFO30555.1"/>
    <property type="molecule type" value="Genomic_DNA"/>
</dbReference>
<dbReference type="InterPro" id="IPR003890">
    <property type="entry name" value="MIF4G-like_typ-3"/>
</dbReference>
<comment type="subunit">
    <text evidence="21">Interacts with EIF4G1, EIF4G2 and SLBP; probably tethered by SLBP to the 3'-end of mRNAs ending with the histone stem-loop, it also interacts with EIF4G1 which is bound to their 5'-end.</text>
</comment>
<keyword evidence="7" id="KW-0963">Cytoplasm</keyword>
<dbReference type="InterPro" id="IPR051367">
    <property type="entry name" value="mRNA_TranslReg/HistoneTransl"/>
</dbReference>
<dbReference type="GO" id="GO:0031966">
    <property type="term" value="C:mitochondrial membrane"/>
    <property type="evidence" value="ECO:0007669"/>
    <property type="project" value="UniProtKB-SubCell"/>
</dbReference>
<keyword evidence="8 23" id="KW-0812">Transmembrane</keyword>
<keyword evidence="6" id="KW-0050">Antiport</keyword>
<evidence type="ECO:0000256" key="23">
    <source>
        <dbReference type="PROSITE-ProRule" id="PRU00282"/>
    </source>
</evidence>